<dbReference type="AlphaFoldDB" id="A0A1H7Y540"/>
<evidence type="ECO:0000256" key="1">
    <source>
        <dbReference type="SAM" id="SignalP"/>
    </source>
</evidence>
<accession>A0A1H7Y540</accession>
<dbReference type="RefSeq" id="WP_161791344.1">
    <property type="nucleotide sequence ID" value="NZ_BBPN01000049.1"/>
</dbReference>
<keyword evidence="3" id="KW-1185">Reference proteome</keyword>
<evidence type="ECO:0000313" key="2">
    <source>
        <dbReference type="EMBL" id="SEM40438.1"/>
    </source>
</evidence>
<proteinExistence type="predicted"/>
<sequence>MKRTFLPRLTVAVALGLGLALGPASLSPSAPATGAHAVADAVPAGAPTSPNDMGWQ</sequence>
<organism evidence="2 3">
    <name type="scientific">Streptacidiphilus jiangxiensis</name>
    <dbReference type="NCBI Taxonomy" id="235985"/>
    <lineage>
        <taxon>Bacteria</taxon>
        <taxon>Bacillati</taxon>
        <taxon>Actinomycetota</taxon>
        <taxon>Actinomycetes</taxon>
        <taxon>Kitasatosporales</taxon>
        <taxon>Streptomycetaceae</taxon>
        <taxon>Streptacidiphilus</taxon>
    </lineage>
</organism>
<dbReference type="Proteomes" id="UP000183015">
    <property type="component" value="Unassembled WGS sequence"/>
</dbReference>
<gene>
    <name evidence="2" type="ORF">SAMN05414137_12690</name>
</gene>
<name>A0A1H7Y540_STRJI</name>
<feature type="signal peptide" evidence="1">
    <location>
        <begin position="1"/>
        <end position="32"/>
    </location>
</feature>
<protein>
    <submittedName>
        <fullName evidence="2">Uncharacterized protein</fullName>
    </submittedName>
</protein>
<keyword evidence="1" id="KW-0732">Signal</keyword>
<feature type="chain" id="PRO_5038916577" evidence="1">
    <location>
        <begin position="33"/>
        <end position="56"/>
    </location>
</feature>
<evidence type="ECO:0000313" key="3">
    <source>
        <dbReference type="Proteomes" id="UP000183015"/>
    </source>
</evidence>
<dbReference type="EMBL" id="FOAZ01000026">
    <property type="protein sequence ID" value="SEM40438.1"/>
    <property type="molecule type" value="Genomic_DNA"/>
</dbReference>
<reference evidence="3" key="1">
    <citation type="submission" date="2016-10" db="EMBL/GenBank/DDBJ databases">
        <authorList>
            <person name="Varghese N."/>
        </authorList>
    </citation>
    <scope>NUCLEOTIDE SEQUENCE [LARGE SCALE GENOMIC DNA]</scope>
    <source>
        <strain evidence="3">DSM 45096 / BCRC 16803 / CGMCC 4.1857 / CIP 109030 / JCM 12277 / KCTC 19219 / NBRC 100920 / 33214</strain>
    </source>
</reference>